<dbReference type="GO" id="GO:0005794">
    <property type="term" value="C:Golgi apparatus"/>
    <property type="evidence" value="ECO:0007669"/>
    <property type="project" value="InterPro"/>
</dbReference>
<dbReference type="SUPFAM" id="SSF58038">
    <property type="entry name" value="SNARE fusion complex"/>
    <property type="match status" value="1"/>
</dbReference>
<dbReference type="GO" id="GO:0031902">
    <property type="term" value="C:late endosome membrane"/>
    <property type="evidence" value="ECO:0007669"/>
    <property type="project" value="TreeGrafter"/>
</dbReference>
<evidence type="ECO:0000313" key="12">
    <source>
        <dbReference type="EMBL" id="KAJ6260320.1"/>
    </source>
</evidence>
<proteinExistence type="inferred from homology"/>
<dbReference type="Pfam" id="PF05008">
    <property type="entry name" value="V-SNARE"/>
    <property type="match status" value="1"/>
</dbReference>
<evidence type="ECO:0000256" key="10">
    <source>
        <dbReference type="SAM" id="Phobius"/>
    </source>
</evidence>
<protein>
    <recommendedName>
        <fullName evidence="11">Vesicle transport v-SNARE N-terminal domain-containing protein</fullName>
    </recommendedName>
</protein>
<gene>
    <name evidence="12" type="ORF">Dda_4545</name>
</gene>
<dbReference type="FunFam" id="1.20.5.110:FF:000002">
    <property type="entry name" value="Vesicle transport through interaction with t-SNAREsB"/>
    <property type="match status" value="1"/>
</dbReference>
<name>A0AAD6NJD6_DREDA</name>
<dbReference type="Gene3D" id="1.20.58.400">
    <property type="entry name" value="t-snare proteins"/>
    <property type="match status" value="1"/>
</dbReference>
<dbReference type="InterPro" id="IPR027027">
    <property type="entry name" value="GOSR2/Membrin/Bos1"/>
</dbReference>
<keyword evidence="7 10" id="KW-0472">Membrane</keyword>
<dbReference type="GO" id="GO:0042147">
    <property type="term" value="P:retrograde transport, endosome to Golgi"/>
    <property type="evidence" value="ECO:0007669"/>
    <property type="project" value="TreeGrafter"/>
</dbReference>
<feature type="coiled-coil region" evidence="9">
    <location>
        <begin position="47"/>
        <end position="103"/>
    </location>
</feature>
<evidence type="ECO:0000256" key="3">
    <source>
        <dbReference type="ARBA" id="ARBA00022692"/>
    </source>
</evidence>
<evidence type="ECO:0000256" key="6">
    <source>
        <dbReference type="ARBA" id="ARBA00023054"/>
    </source>
</evidence>
<dbReference type="FunFam" id="1.20.58.400:FF:000001">
    <property type="entry name" value="Vesicle transport through interaction with t-SNAREs homolog 1A"/>
    <property type="match status" value="1"/>
</dbReference>
<comment type="subcellular location">
    <subcellularLocation>
        <location evidence="8">Prevacuolar compartment membrane</location>
        <topology evidence="8">Single-pass type IV membrane protein</topology>
    </subcellularLocation>
</comment>
<evidence type="ECO:0000256" key="1">
    <source>
        <dbReference type="ARBA" id="ARBA00006108"/>
    </source>
</evidence>
<evidence type="ECO:0000259" key="11">
    <source>
        <dbReference type="Pfam" id="PF05008"/>
    </source>
</evidence>
<keyword evidence="6 9" id="KW-0175">Coiled coil</keyword>
<dbReference type="InterPro" id="IPR010989">
    <property type="entry name" value="SNARE"/>
</dbReference>
<evidence type="ECO:0000256" key="8">
    <source>
        <dbReference type="ARBA" id="ARBA00060376"/>
    </source>
</evidence>
<comment type="similarity">
    <text evidence="1">Belongs to the VTI1 family.</text>
</comment>
<reference evidence="12" key="1">
    <citation type="submission" date="2023-01" db="EMBL/GenBank/DDBJ databases">
        <title>The chitinases involved in constricting ring structure development in the nematode-trapping fungus Drechslerella dactyloides.</title>
        <authorList>
            <person name="Wang R."/>
            <person name="Zhang L."/>
            <person name="Tang P."/>
            <person name="Li S."/>
            <person name="Liang L."/>
        </authorList>
    </citation>
    <scope>NUCLEOTIDE SEQUENCE</scope>
    <source>
        <strain evidence="12">YMF1.00031</strain>
    </source>
</reference>
<dbReference type="GO" id="GO:0006896">
    <property type="term" value="P:Golgi to vacuole transport"/>
    <property type="evidence" value="ECO:0007669"/>
    <property type="project" value="TreeGrafter"/>
</dbReference>
<keyword evidence="3 10" id="KW-0812">Transmembrane</keyword>
<evidence type="ECO:0000313" key="13">
    <source>
        <dbReference type="Proteomes" id="UP001221413"/>
    </source>
</evidence>
<dbReference type="CDD" id="cd15862">
    <property type="entry name" value="SNARE_Vti1"/>
    <property type="match status" value="1"/>
</dbReference>
<dbReference type="GO" id="GO:0000149">
    <property type="term" value="F:SNARE binding"/>
    <property type="evidence" value="ECO:0007669"/>
    <property type="project" value="TreeGrafter"/>
</dbReference>
<evidence type="ECO:0000256" key="2">
    <source>
        <dbReference type="ARBA" id="ARBA00022448"/>
    </source>
</evidence>
<dbReference type="GO" id="GO:0005789">
    <property type="term" value="C:endoplasmic reticulum membrane"/>
    <property type="evidence" value="ECO:0007669"/>
    <property type="project" value="TreeGrafter"/>
</dbReference>
<dbReference type="GO" id="GO:0005829">
    <property type="term" value="C:cytosol"/>
    <property type="evidence" value="ECO:0007669"/>
    <property type="project" value="GOC"/>
</dbReference>
<dbReference type="Gene3D" id="1.20.5.110">
    <property type="match status" value="1"/>
</dbReference>
<dbReference type="GO" id="GO:0048280">
    <property type="term" value="P:vesicle fusion with Golgi apparatus"/>
    <property type="evidence" value="ECO:0007669"/>
    <property type="project" value="TreeGrafter"/>
</dbReference>
<organism evidence="12 13">
    <name type="scientific">Drechslerella dactyloides</name>
    <name type="common">Nematode-trapping fungus</name>
    <name type="synonym">Arthrobotrys dactyloides</name>
    <dbReference type="NCBI Taxonomy" id="74499"/>
    <lineage>
        <taxon>Eukaryota</taxon>
        <taxon>Fungi</taxon>
        <taxon>Dikarya</taxon>
        <taxon>Ascomycota</taxon>
        <taxon>Pezizomycotina</taxon>
        <taxon>Orbiliomycetes</taxon>
        <taxon>Orbiliales</taxon>
        <taxon>Orbiliaceae</taxon>
        <taxon>Drechslerella</taxon>
    </lineage>
</organism>
<accession>A0AAD6NJD6</accession>
<dbReference type="Pfam" id="PF12352">
    <property type="entry name" value="V-SNARE_C"/>
    <property type="match status" value="1"/>
</dbReference>
<dbReference type="GO" id="GO:0031201">
    <property type="term" value="C:SNARE complex"/>
    <property type="evidence" value="ECO:0007669"/>
    <property type="project" value="TreeGrafter"/>
</dbReference>
<dbReference type="SUPFAM" id="SSF47661">
    <property type="entry name" value="t-snare proteins"/>
    <property type="match status" value="1"/>
</dbReference>
<dbReference type="PIRSF" id="PIRSF028865">
    <property type="entry name" value="Membrin-2"/>
    <property type="match status" value="1"/>
</dbReference>
<dbReference type="PANTHER" id="PTHR21230">
    <property type="entry name" value="VESICLE TRANSPORT V-SNARE PROTEIN VTI1-RELATED"/>
    <property type="match status" value="1"/>
</dbReference>
<comment type="caution">
    <text evidence="12">The sequence shown here is derived from an EMBL/GenBank/DDBJ whole genome shotgun (WGS) entry which is preliminary data.</text>
</comment>
<dbReference type="GO" id="GO:0016236">
    <property type="term" value="P:macroautophagy"/>
    <property type="evidence" value="ECO:0007669"/>
    <property type="project" value="TreeGrafter"/>
</dbReference>
<dbReference type="EMBL" id="JAQGDS010000005">
    <property type="protein sequence ID" value="KAJ6260320.1"/>
    <property type="molecule type" value="Genomic_DNA"/>
</dbReference>
<dbReference type="GO" id="GO:0006886">
    <property type="term" value="P:intracellular protein transport"/>
    <property type="evidence" value="ECO:0007669"/>
    <property type="project" value="InterPro"/>
</dbReference>
<dbReference type="GO" id="GO:0012507">
    <property type="term" value="C:ER to Golgi transport vesicle membrane"/>
    <property type="evidence" value="ECO:0007669"/>
    <property type="project" value="TreeGrafter"/>
</dbReference>
<evidence type="ECO:0000256" key="7">
    <source>
        <dbReference type="ARBA" id="ARBA00023136"/>
    </source>
</evidence>
<evidence type="ECO:0000256" key="9">
    <source>
        <dbReference type="SAM" id="Coils"/>
    </source>
</evidence>
<keyword evidence="2" id="KW-0813">Transport</keyword>
<dbReference type="Proteomes" id="UP001221413">
    <property type="component" value="Unassembled WGS sequence"/>
</dbReference>
<keyword evidence="5 10" id="KW-1133">Transmembrane helix</keyword>
<sequence length="226" mass="25075">MSSALDSEPGSELFASYEADFKLVQADITQKLEQIAELTGEPKKAAIRAAQRAVEEADEIISQMRIEVQNIPTNIRSKFSPRVRNYDHDLDRSKQSLKRAAAEADRAGNIYAGKGSTGQDSVYEQRQQLLSGTDRLERSSQRLTNSQRLAAETENIGAGILSDLYGQRNTLLSARENLLEGEGYIGKSVQTLRGMSRRMATNRIITIAIITVLVLLIIAVIFSKFR</sequence>
<evidence type="ECO:0000256" key="4">
    <source>
        <dbReference type="ARBA" id="ARBA00022927"/>
    </source>
</evidence>
<feature type="transmembrane region" description="Helical" evidence="10">
    <location>
        <begin position="204"/>
        <end position="223"/>
    </location>
</feature>
<dbReference type="GO" id="GO:0006891">
    <property type="term" value="P:intra-Golgi vesicle-mediated transport"/>
    <property type="evidence" value="ECO:0007669"/>
    <property type="project" value="TreeGrafter"/>
</dbReference>
<evidence type="ECO:0000256" key="5">
    <source>
        <dbReference type="ARBA" id="ARBA00022989"/>
    </source>
</evidence>
<feature type="domain" description="Vesicle transport v-SNARE N-terminal" evidence="11">
    <location>
        <begin position="11"/>
        <end position="100"/>
    </location>
</feature>
<dbReference type="AlphaFoldDB" id="A0AAD6NJD6"/>
<dbReference type="GO" id="GO:0005484">
    <property type="term" value="F:SNAP receptor activity"/>
    <property type="evidence" value="ECO:0007669"/>
    <property type="project" value="InterPro"/>
</dbReference>
<dbReference type="InterPro" id="IPR038407">
    <property type="entry name" value="v-SNARE_N_sf"/>
</dbReference>
<keyword evidence="13" id="KW-1185">Reference proteome</keyword>
<dbReference type="InterPro" id="IPR007705">
    <property type="entry name" value="Vesicle_trsprt_v-SNARE_N"/>
</dbReference>
<dbReference type="PANTHER" id="PTHR21230:SF26">
    <property type="entry name" value="VESICLE TRANSPORT THROUGH INTERACTION WITH T-SNARES HOMOLOG 1A"/>
    <property type="match status" value="1"/>
</dbReference>
<keyword evidence="4" id="KW-0653">Protein transport</keyword>